<proteinExistence type="predicted"/>
<evidence type="ECO:0000313" key="3">
    <source>
        <dbReference type="Proteomes" id="UP000037035"/>
    </source>
</evidence>
<protein>
    <submittedName>
        <fullName evidence="2">Uncharacterized protein</fullName>
    </submittedName>
</protein>
<gene>
    <name evidence="2" type="ORF">VP01_395g2</name>
</gene>
<reference evidence="2 3" key="1">
    <citation type="submission" date="2015-08" db="EMBL/GenBank/DDBJ databases">
        <title>Next Generation Sequencing and Analysis of the Genome of Puccinia sorghi L Schw, the Causal Agent of Maize Common Rust.</title>
        <authorList>
            <person name="Rochi L."/>
            <person name="Burguener G."/>
            <person name="Darino M."/>
            <person name="Turjanski A."/>
            <person name="Kreff E."/>
            <person name="Dieguez M.J."/>
            <person name="Sacco F."/>
        </authorList>
    </citation>
    <scope>NUCLEOTIDE SEQUENCE [LARGE SCALE GENOMIC DNA]</scope>
    <source>
        <strain evidence="2 3">RO10H11247</strain>
    </source>
</reference>
<dbReference type="Proteomes" id="UP000037035">
    <property type="component" value="Unassembled WGS sequence"/>
</dbReference>
<keyword evidence="1" id="KW-0472">Membrane</keyword>
<name>A0A0L6USB4_9BASI</name>
<keyword evidence="1" id="KW-0812">Transmembrane</keyword>
<accession>A0A0L6USB4</accession>
<organism evidence="2 3">
    <name type="scientific">Puccinia sorghi</name>
    <dbReference type="NCBI Taxonomy" id="27349"/>
    <lineage>
        <taxon>Eukaryota</taxon>
        <taxon>Fungi</taxon>
        <taxon>Dikarya</taxon>
        <taxon>Basidiomycota</taxon>
        <taxon>Pucciniomycotina</taxon>
        <taxon>Pucciniomycetes</taxon>
        <taxon>Pucciniales</taxon>
        <taxon>Pucciniaceae</taxon>
        <taxon>Puccinia</taxon>
    </lineage>
</organism>
<evidence type="ECO:0000256" key="1">
    <source>
        <dbReference type="SAM" id="Phobius"/>
    </source>
</evidence>
<keyword evidence="1" id="KW-1133">Transmembrane helix</keyword>
<sequence>MTSTNEIPHNAVQYDTTHIQEQRNKYTHIQEQRNKYTHIQEQRNKYTQKHIQKASNQSTNPFITHPPSCLTPSLANLTPSNLTPSPPFNISQTNVLHYSPDHVKSQTSLPNPDPPSNISQKNVIHYSPHHCPQDCSAIFWVEKLPTTTMASSLPASPYHLKWITCNCKGHMYPSMKRSEYTLEADFGGLSEKENMLYHILGEIAVLNSLDLTPPSPSTLLLHTNVALCILTPIDSLPTRKVRPINPCLFLIILPTLLGAQTSRVLIVYTDITTQQQKIPSGRKHLVKKASITNGAPFKLHSNSILGPNSCLPYISLPFYLHHSFIILVVVTDTRVLWIPPLYFLDTCNKAPTLDYSNGFLTSRPTHLMQAQYNLLASDLRLSARCRWEHHLRYQIQSFRNLSLNFRNFQLIIKLHWLVINLKKPSINLLISVSLYANQCFHMHLLCYELINLVYYCNVVSDYTYLGRSIKRYEPLLTTGVAVQDSSGLCGWWWKGIPVTITLIKAFGIDYCQAKEIIGLQSCGVWTTIFKKRMVFLNFMGASDFLQERSESCWVAGGFLRVLQVHHTAKKNFLSCLQLTCSILQPSCHPNSTLFTVTVHQSLVKSLLKNGWSNNRSFLGVSASQLQAVEQVFFFSANRLKGVLLDLSLLCGMCFNNYWQHIYKIINTIKSKIKVTNGGFFGLLNSGPRQGRLGGGQRVEEGTKKQTNPRVELVQFSESVLPMAQSEILGSGSILTAFIVSMKNILVICYFFRFNYYVAWCISHSAKLSWLPRTLGEGSFRQFWTSINGMDVDIQGIFNVRKKWTKIIR</sequence>
<dbReference type="AlphaFoldDB" id="A0A0L6USB4"/>
<dbReference type="VEuPathDB" id="FungiDB:VP01_395g2"/>
<keyword evidence="3" id="KW-1185">Reference proteome</keyword>
<dbReference type="EMBL" id="LAVV01009012">
    <property type="protein sequence ID" value="KNZ51426.1"/>
    <property type="molecule type" value="Genomic_DNA"/>
</dbReference>
<feature type="transmembrane region" description="Helical" evidence="1">
    <location>
        <begin position="727"/>
        <end position="751"/>
    </location>
</feature>
<comment type="caution">
    <text evidence="2">The sequence shown here is derived from an EMBL/GenBank/DDBJ whole genome shotgun (WGS) entry which is preliminary data.</text>
</comment>
<evidence type="ECO:0000313" key="2">
    <source>
        <dbReference type="EMBL" id="KNZ51426.1"/>
    </source>
</evidence>